<dbReference type="GO" id="GO:0009986">
    <property type="term" value="C:cell surface"/>
    <property type="evidence" value="ECO:0007669"/>
    <property type="project" value="TreeGrafter"/>
</dbReference>
<keyword evidence="5" id="KW-1185">Reference proteome</keyword>
<keyword evidence="3" id="KW-0325">Glycoprotein</keyword>
<dbReference type="OrthoDB" id="536881at2759"/>
<name>A0A9N9CEG0_9GLOM</name>
<comment type="caution">
    <text evidence="4">The sequence shown here is derived from an EMBL/GenBank/DDBJ whole genome shotgun (WGS) entry which is preliminary data.</text>
</comment>
<sequence length="168" mass="18519">MTSLRVENNQQLEILRIPNMRSTLTIKDNQYLKSANFPELQMVGPSFVISNNPSLKKINGFPKLEQIDGSVDVTGTFSEFELSKLNEIKGGINVQTKSKRFKCEEIYKLKNEDIIKGDTIICLSGISDPKSIVLQPKSGIVIEKENKGTTNTSAAGTETLLNSDVVGL</sequence>
<evidence type="ECO:0000256" key="1">
    <source>
        <dbReference type="ARBA" id="ARBA00004196"/>
    </source>
</evidence>
<evidence type="ECO:0000313" key="5">
    <source>
        <dbReference type="Proteomes" id="UP000789396"/>
    </source>
</evidence>
<dbReference type="GO" id="GO:0005886">
    <property type="term" value="C:plasma membrane"/>
    <property type="evidence" value="ECO:0007669"/>
    <property type="project" value="TreeGrafter"/>
</dbReference>
<reference evidence="4" key="1">
    <citation type="submission" date="2021-06" db="EMBL/GenBank/DDBJ databases">
        <authorList>
            <person name="Kallberg Y."/>
            <person name="Tangrot J."/>
            <person name="Rosling A."/>
        </authorList>
    </citation>
    <scope>NUCLEOTIDE SEQUENCE</scope>
    <source>
        <strain evidence="4">IN212</strain>
    </source>
</reference>
<dbReference type="AlphaFoldDB" id="A0A9N9CEG0"/>
<evidence type="ECO:0000313" key="4">
    <source>
        <dbReference type="EMBL" id="CAG8597506.1"/>
    </source>
</evidence>
<gene>
    <name evidence="4" type="ORF">RFULGI_LOCUS6474</name>
</gene>
<accession>A0A9N9CEG0</accession>
<dbReference type="PANTHER" id="PTHR31018">
    <property type="entry name" value="SPORULATION-SPECIFIC PROTEIN-RELATED"/>
    <property type="match status" value="1"/>
</dbReference>
<evidence type="ECO:0000256" key="3">
    <source>
        <dbReference type="ARBA" id="ARBA00023180"/>
    </source>
</evidence>
<dbReference type="EMBL" id="CAJVPZ010008390">
    <property type="protein sequence ID" value="CAG8597506.1"/>
    <property type="molecule type" value="Genomic_DNA"/>
</dbReference>
<proteinExistence type="predicted"/>
<dbReference type="Proteomes" id="UP000789396">
    <property type="component" value="Unassembled WGS sequence"/>
</dbReference>
<organism evidence="4 5">
    <name type="scientific">Racocetra fulgida</name>
    <dbReference type="NCBI Taxonomy" id="60492"/>
    <lineage>
        <taxon>Eukaryota</taxon>
        <taxon>Fungi</taxon>
        <taxon>Fungi incertae sedis</taxon>
        <taxon>Mucoromycota</taxon>
        <taxon>Glomeromycotina</taxon>
        <taxon>Glomeromycetes</taxon>
        <taxon>Diversisporales</taxon>
        <taxon>Gigasporaceae</taxon>
        <taxon>Racocetra</taxon>
    </lineage>
</organism>
<dbReference type="GO" id="GO:0009277">
    <property type="term" value="C:fungal-type cell wall"/>
    <property type="evidence" value="ECO:0007669"/>
    <property type="project" value="TreeGrafter"/>
</dbReference>
<evidence type="ECO:0000256" key="2">
    <source>
        <dbReference type="ARBA" id="ARBA00022729"/>
    </source>
</evidence>
<dbReference type="GO" id="GO:0031505">
    <property type="term" value="P:fungal-type cell wall organization"/>
    <property type="evidence" value="ECO:0007669"/>
    <property type="project" value="TreeGrafter"/>
</dbReference>
<comment type="subcellular location">
    <subcellularLocation>
        <location evidence="1">Cell envelope</location>
    </subcellularLocation>
</comment>
<protein>
    <submittedName>
        <fullName evidence="4">16246_t:CDS:1</fullName>
    </submittedName>
</protein>
<dbReference type="SUPFAM" id="SSF52058">
    <property type="entry name" value="L domain-like"/>
    <property type="match status" value="1"/>
</dbReference>
<dbReference type="InterPro" id="IPR051648">
    <property type="entry name" value="CWI-Assembly_Regulator"/>
</dbReference>
<keyword evidence="2" id="KW-0732">Signal</keyword>
<dbReference type="PANTHER" id="PTHR31018:SF3">
    <property type="entry name" value="RECEPTOR PROTEIN-TYROSINE KINASE"/>
    <property type="match status" value="1"/>
</dbReference>